<dbReference type="GO" id="GO:0006260">
    <property type="term" value="P:DNA replication"/>
    <property type="evidence" value="ECO:0007669"/>
    <property type="project" value="InterPro"/>
</dbReference>
<dbReference type="CDD" id="cd04496">
    <property type="entry name" value="SSB_OBF"/>
    <property type="match status" value="1"/>
</dbReference>
<dbReference type="PIRSF" id="PIRSF002070">
    <property type="entry name" value="SSB"/>
    <property type="match status" value="1"/>
</dbReference>
<dbReference type="SUPFAM" id="SSF50249">
    <property type="entry name" value="Nucleic acid-binding proteins"/>
    <property type="match status" value="1"/>
</dbReference>
<dbReference type="Gene3D" id="2.40.50.140">
    <property type="entry name" value="Nucleic acid-binding proteins"/>
    <property type="match status" value="1"/>
</dbReference>
<dbReference type="HAMAP" id="MF_00984">
    <property type="entry name" value="SSB"/>
    <property type="match status" value="1"/>
</dbReference>
<dbReference type="InterPro" id="IPR000424">
    <property type="entry name" value="Primosome_PriB/ssb"/>
</dbReference>
<evidence type="ECO:0000313" key="5">
    <source>
        <dbReference type="EMBL" id="SFE43198.1"/>
    </source>
</evidence>
<evidence type="ECO:0000256" key="1">
    <source>
        <dbReference type="ARBA" id="ARBA00023125"/>
    </source>
</evidence>
<dbReference type="NCBIfam" id="TIGR00621">
    <property type="entry name" value="ssb"/>
    <property type="match status" value="1"/>
</dbReference>
<reference evidence="5 6" key="1">
    <citation type="submission" date="2016-10" db="EMBL/GenBank/DDBJ databases">
        <authorList>
            <person name="de Groot N.N."/>
        </authorList>
    </citation>
    <scope>NUCLEOTIDE SEQUENCE [LARGE SCALE GENOMIC DNA]</scope>
    <source>
        <strain>GEY</strain>
        <strain evidence="6">DSM 9560</strain>
    </source>
</reference>
<evidence type="ECO:0000256" key="3">
    <source>
        <dbReference type="PIRNR" id="PIRNR002070"/>
    </source>
</evidence>
<comment type="caution">
    <text evidence="2">Lacks conserved residue(s) required for the propagation of feature annotation.</text>
</comment>
<feature type="region of interest" description="Disordered" evidence="4">
    <location>
        <begin position="103"/>
        <end position="151"/>
    </location>
</feature>
<protein>
    <recommendedName>
        <fullName evidence="2 3">Single-stranded DNA-binding protein</fullName>
        <shortName evidence="2">SSB</shortName>
    </recommendedName>
</protein>
<proteinExistence type="inferred from homology"/>
<dbReference type="GO" id="GO:0003697">
    <property type="term" value="F:single-stranded DNA binding"/>
    <property type="evidence" value="ECO:0007669"/>
    <property type="project" value="UniProtKB-UniRule"/>
</dbReference>
<evidence type="ECO:0000256" key="2">
    <source>
        <dbReference type="HAMAP-Rule" id="MF_00984"/>
    </source>
</evidence>
<gene>
    <name evidence="5" type="ORF">SAMN04488541_1001167</name>
</gene>
<dbReference type="RefSeq" id="WP_091538397.1">
    <property type="nucleotide sequence ID" value="NZ_FONY01000001.1"/>
</dbReference>
<dbReference type="PANTHER" id="PTHR10302">
    <property type="entry name" value="SINGLE-STRANDED DNA-BINDING PROTEIN"/>
    <property type="match status" value="1"/>
</dbReference>
<keyword evidence="6" id="KW-1185">Reference proteome</keyword>
<evidence type="ECO:0000256" key="4">
    <source>
        <dbReference type="SAM" id="MobiDB-lite"/>
    </source>
</evidence>
<name>A0A1I2AI26_9BACT</name>
<comment type="subunit">
    <text evidence="2">Homotetramer.</text>
</comment>
<dbReference type="OrthoDB" id="9809878at2"/>
<organism evidence="5 6">
    <name type="scientific">Thermoflexibacter ruber</name>
    <dbReference type="NCBI Taxonomy" id="1003"/>
    <lineage>
        <taxon>Bacteria</taxon>
        <taxon>Pseudomonadati</taxon>
        <taxon>Bacteroidota</taxon>
        <taxon>Cytophagia</taxon>
        <taxon>Cytophagales</taxon>
        <taxon>Thermoflexibacteraceae</taxon>
        <taxon>Thermoflexibacter</taxon>
    </lineage>
</organism>
<dbReference type="PROSITE" id="PS50935">
    <property type="entry name" value="SSB"/>
    <property type="match status" value="1"/>
</dbReference>
<dbReference type="Pfam" id="PF00436">
    <property type="entry name" value="SSB"/>
    <property type="match status" value="1"/>
</dbReference>
<dbReference type="Proteomes" id="UP000199513">
    <property type="component" value="Unassembled WGS sequence"/>
</dbReference>
<dbReference type="InterPro" id="IPR011344">
    <property type="entry name" value="ssDNA-bd"/>
</dbReference>
<dbReference type="InterPro" id="IPR012340">
    <property type="entry name" value="NA-bd_OB-fold"/>
</dbReference>
<dbReference type="AlphaFoldDB" id="A0A1I2AI26"/>
<dbReference type="EMBL" id="FONY01000001">
    <property type="protein sequence ID" value="SFE43198.1"/>
    <property type="molecule type" value="Genomic_DNA"/>
</dbReference>
<sequence>MVNKVILLGNLGKDPIVRRTENGVAVATFSLATSERYKDKDGNPQEKTEWHNIVLWRGLAEVAEKYLHKGDKVYIEGKLTTRSYEQDGIKKYVTEVVADTMNMLTPKGGSGGSSNIPPPPMEEPPYAIKTPVGSTVNEEIPPATEPDDLPF</sequence>
<keyword evidence="1 2" id="KW-0238">DNA-binding</keyword>
<dbReference type="PANTHER" id="PTHR10302:SF27">
    <property type="entry name" value="SINGLE-STRANDED DNA-BINDING PROTEIN"/>
    <property type="match status" value="1"/>
</dbReference>
<accession>A0A1I2AI26</accession>
<evidence type="ECO:0000313" key="6">
    <source>
        <dbReference type="Proteomes" id="UP000199513"/>
    </source>
</evidence>
<dbReference type="STRING" id="1003.SAMN04488541_1001167"/>
<dbReference type="GO" id="GO:0009295">
    <property type="term" value="C:nucleoid"/>
    <property type="evidence" value="ECO:0007669"/>
    <property type="project" value="TreeGrafter"/>
</dbReference>